<keyword evidence="2" id="KW-1185">Reference proteome</keyword>
<dbReference type="RefSeq" id="XP_031574770.1">
    <property type="nucleotide sequence ID" value="XM_031718910.1"/>
</dbReference>
<feature type="region of interest" description="Disordered" evidence="1">
    <location>
        <begin position="341"/>
        <end position="365"/>
    </location>
</feature>
<sequence length="440" mass="50197">MDLFVPCTIDLHKHQSPDNKHGLEHINKLLEDELTQLRSLKSEKPKEFVLPTVKNMNKKNTVEGFEDYQRRAEQIRSRDPKAGDEEHPLRNMTSTIVPFSERFNDFSKDTRVLGKGQMPFFQLSSDGHSLSCRFPRLLETRTGKTSNHSLKELLDDVVSDDQRLNSKKSERCKQLSGKLVRSSLRVKQDSLGGDNSDHGELVNNLRIQNCSMTVRRDSYSQEVREKTKNPLPRSHRCNKKTFHLACTRDPKKCKTSDKDEGDCTFCAGPVFLHSRATQNGDGKSQRRRERKAQGGEKTSLPLLVKSSTETTKIVRDSCEKCKKRLEQAEVNRIALTMAGSSRKNTEVKNTDVERKTKSRPVTKEKVPEIPLASEKKETVLPLLECTAYMDQDGSLFLLPGAFTLRKKDYNIWSRYRKSSGENTFRSQAIMTGTTLPYLAE</sequence>
<protein>
    <submittedName>
        <fullName evidence="3">Uncharacterized protein LOC116308483</fullName>
    </submittedName>
</protein>
<name>A0A6P8JED5_ACTTE</name>
<dbReference type="AlphaFoldDB" id="A0A6P8JED5"/>
<proteinExistence type="predicted"/>
<accession>A0A6P8JED5</accession>
<gene>
    <name evidence="3" type="primary">LOC116308483</name>
</gene>
<dbReference type="InParanoid" id="A0A6P8JED5"/>
<feature type="region of interest" description="Disordered" evidence="1">
    <location>
        <begin position="274"/>
        <end position="302"/>
    </location>
</feature>
<evidence type="ECO:0000256" key="1">
    <source>
        <dbReference type="SAM" id="MobiDB-lite"/>
    </source>
</evidence>
<dbReference type="GeneID" id="116308483"/>
<organism evidence="2 3">
    <name type="scientific">Actinia tenebrosa</name>
    <name type="common">Australian red waratah sea anemone</name>
    <dbReference type="NCBI Taxonomy" id="6105"/>
    <lineage>
        <taxon>Eukaryota</taxon>
        <taxon>Metazoa</taxon>
        <taxon>Cnidaria</taxon>
        <taxon>Anthozoa</taxon>
        <taxon>Hexacorallia</taxon>
        <taxon>Actiniaria</taxon>
        <taxon>Actiniidae</taxon>
        <taxon>Actinia</taxon>
    </lineage>
</organism>
<evidence type="ECO:0000313" key="2">
    <source>
        <dbReference type="Proteomes" id="UP000515163"/>
    </source>
</evidence>
<dbReference type="KEGG" id="aten:116308483"/>
<evidence type="ECO:0000313" key="3">
    <source>
        <dbReference type="RefSeq" id="XP_031574770.1"/>
    </source>
</evidence>
<dbReference type="Proteomes" id="UP000515163">
    <property type="component" value="Unplaced"/>
</dbReference>
<feature type="compositionally biased region" description="Basic and acidic residues" evidence="1">
    <location>
        <begin position="343"/>
        <end position="365"/>
    </location>
</feature>
<dbReference type="OrthoDB" id="5966062at2759"/>
<reference evidence="3" key="1">
    <citation type="submission" date="2025-08" db="UniProtKB">
        <authorList>
            <consortium name="RefSeq"/>
        </authorList>
    </citation>
    <scope>IDENTIFICATION</scope>
    <source>
        <tissue evidence="3">Tentacle</tissue>
    </source>
</reference>